<keyword evidence="2 5" id="KW-0812">Transmembrane</keyword>
<name>A0A1G5SH73_9PROT</name>
<dbReference type="PANTHER" id="PTHR37422:SF13">
    <property type="entry name" value="LIPOPOLYSACCHARIDE BIOSYNTHESIS PROTEIN PA4999-RELATED"/>
    <property type="match status" value="1"/>
</dbReference>
<comment type="subcellular location">
    <subcellularLocation>
        <location evidence="1">Membrane</location>
        <topology evidence="1">Multi-pass membrane protein</topology>
    </subcellularLocation>
</comment>
<feature type="transmembrane region" description="Helical" evidence="5">
    <location>
        <begin position="377"/>
        <end position="396"/>
    </location>
</feature>
<evidence type="ECO:0000256" key="2">
    <source>
        <dbReference type="ARBA" id="ARBA00022692"/>
    </source>
</evidence>
<gene>
    <name evidence="7" type="ORF">NSMM_600024</name>
</gene>
<evidence type="ECO:0000313" key="8">
    <source>
        <dbReference type="Proteomes" id="UP000198729"/>
    </source>
</evidence>
<feature type="transmembrane region" description="Helical" evidence="5">
    <location>
        <begin position="174"/>
        <end position="191"/>
    </location>
</feature>
<feature type="domain" description="O-antigen ligase-related" evidence="6">
    <location>
        <begin position="187"/>
        <end position="339"/>
    </location>
</feature>
<accession>A0A1G5SH73</accession>
<protein>
    <submittedName>
        <fullName evidence="7">O-antigen polymerase</fullName>
    </submittedName>
</protein>
<feature type="transmembrane region" description="Helical" evidence="5">
    <location>
        <begin position="221"/>
        <end position="238"/>
    </location>
</feature>
<evidence type="ECO:0000313" key="7">
    <source>
        <dbReference type="EMBL" id="SCZ86555.1"/>
    </source>
</evidence>
<evidence type="ECO:0000256" key="4">
    <source>
        <dbReference type="ARBA" id="ARBA00023136"/>
    </source>
</evidence>
<feature type="transmembrane region" description="Helical" evidence="5">
    <location>
        <begin position="197"/>
        <end position="214"/>
    </location>
</feature>
<keyword evidence="4 5" id="KW-0472">Membrane</keyword>
<evidence type="ECO:0000256" key="1">
    <source>
        <dbReference type="ARBA" id="ARBA00004141"/>
    </source>
</evidence>
<reference evidence="7 8" key="1">
    <citation type="submission" date="2016-10" db="EMBL/GenBank/DDBJ databases">
        <authorList>
            <person name="de Groot N.N."/>
        </authorList>
    </citation>
    <scope>NUCLEOTIDE SEQUENCE [LARGE SCALE GENOMIC DNA]</scope>
    <source>
        <strain evidence="7">1</strain>
    </source>
</reference>
<feature type="transmembrane region" description="Helical" evidence="5">
    <location>
        <begin position="114"/>
        <end position="135"/>
    </location>
</feature>
<evidence type="ECO:0000256" key="5">
    <source>
        <dbReference type="SAM" id="Phobius"/>
    </source>
</evidence>
<dbReference type="InterPro" id="IPR051533">
    <property type="entry name" value="WaaL-like"/>
</dbReference>
<dbReference type="STRING" id="51642.NSMM_600024"/>
<keyword evidence="8" id="KW-1185">Reference proteome</keyword>
<dbReference type="Proteomes" id="UP000198729">
    <property type="component" value="Unassembled WGS sequence"/>
</dbReference>
<sequence length="410" mass="46713">MNLSILTIINPSQREFIVKVILAIFCAIFWFGPLYKFLIPLFLFAWLIDGGIAKFKYLLKEPLVQAILVLCAVLLIGTLWSETPLGGHQKWVKYLLLLLYLPFLSLLNRERLPWAIGGLLVGYGFILSVGVYYWVVDREQGIPALGLSYLRFSAILGIGAIFSVYFACCSRDRVIRIALLMFGLALLFLQFQQNARGFLLATLFTLLVLVCNHFRANIRRFVSLILVLIVLVGLFAYTSPAMQDRWGQAQQDIAKLQQADYSSSIGYRLAMWDVGVHGILQQPLWGHGTGSPERYFSQTITQYKDGVYKDLLDFQPYAHYHNDWVEIGMHVGLLGIFSLLYLFWAWYVTFKRCGMVLLGMSMVCFIFLSGLTEVLMIFYRIPVLLLIITGITVVCCQKEKNLNVEGKLYA</sequence>
<dbReference type="GO" id="GO:0016020">
    <property type="term" value="C:membrane"/>
    <property type="evidence" value="ECO:0007669"/>
    <property type="project" value="UniProtKB-SubCell"/>
</dbReference>
<dbReference type="Pfam" id="PF04932">
    <property type="entry name" value="Wzy_C"/>
    <property type="match status" value="1"/>
</dbReference>
<feature type="transmembrane region" description="Helical" evidence="5">
    <location>
        <begin position="147"/>
        <end position="167"/>
    </location>
</feature>
<dbReference type="AlphaFoldDB" id="A0A1G5SH73"/>
<dbReference type="PANTHER" id="PTHR37422">
    <property type="entry name" value="TEICHURONIC ACID BIOSYNTHESIS PROTEIN TUAE"/>
    <property type="match status" value="1"/>
</dbReference>
<keyword evidence="3 5" id="KW-1133">Transmembrane helix</keyword>
<feature type="transmembrane region" description="Helical" evidence="5">
    <location>
        <begin position="62"/>
        <end position="79"/>
    </location>
</feature>
<evidence type="ECO:0000259" key="6">
    <source>
        <dbReference type="Pfam" id="PF04932"/>
    </source>
</evidence>
<feature type="transmembrane region" description="Helical" evidence="5">
    <location>
        <begin position="91"/>
        <end position="107"/>
    </location>
</feature>
<dbReference type="EMBL" id="FMWO01000070">
    <property type="protein sequence ID" value="SCZ86555.1"/>
    <property type="molecule type" value="Genomic_DNA"/>
</dbReference>
<feature type="transmembrane region" description="Helical" evidence="5">
    <location>
        <begin position="16"/>
        <end position="32"/>
    </location>
</feature>
<evidence type="ECO:0000256" key="3">
    <source>
        <dbReference type="ARBA" id="ARBA00022989"/>
    </source>
</evidence>
<dbReference type="InterPro" id="IPR007016">
    <property type="entry name" value="O-antigen_ligase-rel_domated"/>
</dbReference>
<feature type="transmembrane region" description="Helical" evidence="5">
    <location>
        <begin position="327"/>
        <end position="347"/>
    </location>
</feature>
<dbReference type="OrthoDB" id="8576060at2"/>
<proteinExistence type="predicted"/>
<feature type="transmembrane region" description="Helical" evidence="5">
    <location>
        <begin position="354"/>
        <end position="371"/>
    </location>
</feature>
<organism evidence="7 8">
    <name type="scientific">Nitrosomonas mobilis</name>
    <dbReference type="NCBI Taxonomy" id="51642"/>
    <lineage>
        <taxon>Bacteria</taxon>
        <taxon>Pseudomonadati</taxon>
        <taxon>Pseudomonadota</taxon>
        <taxon>Betaproteobacteria</taxon>
        <taxon>Nitrosomonadales</taxon>
        <taxon>Nitrosomonadaceae</taxon>
        <taxon>Nitrosomonas</taxon>
    </lineage>
</organism>